<evidence type="ECO:0000259" key="3">
    <source>
        <dbReference type="SMART" id="SM00043"/>
    </source>
</evidence>
<gene>
    <name evidence="4" type="primary">LOC109674347</name>
</gene>
<accession>A0A8B7TH93</accession>
<evidence type="ECO:0000313" key="4">
    <source>
        <dbReference type="RefSeq" id="XP_020006928.1"/>
    </source>
</evidence>
<comment type="similarity">
    <text evidence="1">Belongs to the cystatin family.</text>
</comment>
<sequence>MDSFEEADLNDKEVQQVLNFILKFCSDENDDLYRPEQWGIEEANVNDEEVQQVIDFVLQFYNDANDDLYASRAVRVMSAKQQVVAGILYYLKTEIGRTTCTKSQSELSDCPFSEHPDQQKREICNFQVHSVPWEHEISVKNYSCQST</sequence>
<dbReference type="PANTHER" id="PTHR46186">
    <property type="entry name" value="CYSTATIN"/>
    <property type="match status" value="1"/>
</dbReference>
<dbReference type="CDD" id="cd00042">
    <property type="entry name" value="CY"/>
    <property type="match status" value="1"/>
</dbReference>
<dbReference type="KEGG" id="ccan:109674347"/>
<dbReference type="FunFam" id="3.10.450.10:FF:000004">
    <property type="entry name" value="Cystatin C"/>
    <property type="match status" value="1"/>
</dbReference>
<name>A0A8B7TH93_CASCN</name>
<proteinExistence type="inferred from homology"/>
<dbReference type="RefSeq" id="XP_020006928.1">
    <property type="nucleotide sequence ID" value="XM_020151339.1"/>
</dbReference>
<dbReference type="SMART" id="SM00043">
    <property type="entry name" value="CY"/>
    <property type="match status" value="1"/>
</dbReference>
<keyword evidence="2" id="KW-1015">Disulfide bond</keyword>
<dbReference type="OrthoDB" id="1908104at2759"/>
<organism evidence="4">
    <name type="scientific">Castor canadensis</name>
    <name type="common">American beaver</name>
    <dbReference type="NCBI Taxonomy" id="51338"/>
    <lineage>
        <taxon>Eukaryota</taxon>
        <taxon>Metazoa</taxon>
        <taxon>Chordata</taxon>
        <taxon>Craniata</taxon>
        <taxon>Vertebrata</taxon>
        <taxon>Euteleostomi</taxon>
        <taxon>Mammalia</taxon>
        <taxon>Eutheria</taxon>
        <taxon>Euarchontoglires</taxon>
        <taxon>Glires</taxon>
        <taxon>Rodentia</taxon>
        <taxon>Castorimorpha</taxon>
        <taxon>Castoridae</taxon>
        <taxon>Castor</taxon>
    </lineage>
</organism>
<dbReference type="AlphaFoldDB" id="A0A8B7TH93"/>
<dbReference type="InterPro" id="IPR046350">
    <property type="entry name" value="Cystatin_sf"/>
</dbReference>
<evidence type="ECO:0000256" key="2">
    <source>
        <dbReference type="ARBA" id="ARBA00023157"/>
    </source>
</evidence>
<evidence type="ECO:0000256" key="1">
    <source>
        <dbReference type="ARBA" id="ARBA00009403"/>
    </source>
</evidence>
<dbReference type="GO" id="GO:0005737">
    <property type="term" value="C:cytoplasm"/>
    <property type="evidence" value="ECO:0007669"/>
    <property type="project" value="TreeGrafter"/>
</dbReference>
<dbReference type="PANTHER" id="PTHR46186:SF4">
    <property type="entry name" value="CYSTATIN 10"/>
    <property type="match status" value="1"/>
</dbReference>
<dbReference type="SUPFAM" id="SSF54403">
    <property type="entry name" value="Cystatin/monellin"/>
    <property type="match status" value="1"/>
</dbReference>
<dbReference type="InterPro" id="IPR000010">
    <property type="entry name" value="Cystatin_dom"/>
</dbReference>
<feature type="domain" description="Cystatin" evidence="3">
    <location>
        <begin position="35"/>
        <end position="145"/>
    </location>
</feature>
<protein>
    <submittedName>
        <fullName evidence="4">Cystatin 10-like</fullName>
    </submittedName>
</protein>
<dbReference type="GO" id="GO:0005615">
    <property type="term" value="C:extracellular space"/>
    <property type="evidence" value="ECO:0007669"/>
    <property type="project" value="TreeGrafter"/>
</dbReference>
<dbReference type="Pfam" id="PF00031">
    <property type="entry name" value="Cystatin"/>
    <property type="match status" value="1"/>
</dbReference>
<dbReference type="Gene3D" id="3.10.450.10">
    <property type="match status" value="1"/>
</dbReference>
<dbReference type="GO" id="GO:0031982">
    <property type="term" value="C:vesicle"/>
    <property type="evidence" value="ECO:0007669"/>
    <property type="project" value="TreeGrafter"/>
</dbReference>
<dbReference type="GO" id="GO:0004869">
    <property type="term" value="F:cysteine-type endopeptidase inhibitor activity"/>
    <property type="evidence" value="ECO:0007669"/>
    <property type="project" value="InterPro"/>
</dbReference>
<reference evidence="4" key="1">
    <citation type="submission" date="2025-08" db="UniProtKB">
        <authorList>
            <consortium name="RefSeq"/>
        </authorList>
    </citation>
    <scope>IDENTIFICATION</scope>
    <source>
        <tissue evidence="4">Leukocyte</tissue>
    </source>
</reference>